<name>A0AC61MUB1_9FIRM</name>
<reference evidence="1" key="1">
    <citation type="submission" date="2021-01" db="EMBL/GenBank/DDBJ databases">
        <title>Complete genome sequence of Clostridiales bacterium R-7.</title>
        <authorList>
            <person name="Mahoney-Kurpe S.C."/>
            <person name="Palevich N."/>
            <person name="Koike S."/>
            <person name="Moon C.D."/>
            <person name="Attwood G.T."/>
        </authorList>
    </citation>
    <scope>NUCLEOTIDE SEQUENCE</scope>
    <source>
        <strain evidence="1">R-7</strain>
    </source>
</reference>
<sequence>MVKKVNTEEFQNEAMKAPVAVVDFNATWCGPCRMLAPVLEDISEKYADKVSFYSVDVDESPMLAMQYRVNSVPCLVLLKNGEFVDQSIGFRPEPQLTAWIDGNL</sequence>
<evidence type="ECO:0000313" key="1">
    <source>
        <dbReference type="EMBL" id="QUC65787.1"/>
    </source>
</evidence>
<dbReference type="Proteomes" id="UP000682782">
    <property type="component" value="Chromosome"/>
</dbReference>
<proteinExistence type="predicted"/>
<dbReference type="EMBL" id="CP068393">
    <property type="protein sequence ID" value="QUC65787.1"/>
    <property type="molecule type" value="Genomic_DNA"/>
</dbReference>
<gene>
    <name evidence="1" type="primary">trxA</name>
    <name evidence="1" type="ORF">JYE49_07780</name>
</gene>
<evidence type="ECO:0000313" key="2">
    <source>
        <dbReference type="Proteomes" id="UP000682782"/>
    </source>
</evidence>
<organism evidence="1 2">
    <name type="scientific">Aristaeella hokkaidonensis</name>
    <dbReference type="NCBI Taxonomy" id="3046382"/>
    <lineage>
        <taxon>Bacteria</taxon>
        <taxon>Bacillati</taxon>
        <taxon>Bacillota</taxon>
        <taxon>Clostridia</taxon>
        <taxon>Eubacteriales</taxon>
        <taxon>Aristaeellaceae</taxon>
        <taxon>Aristaeella</taxon>
    </lineage>
</organism>
<keyword evidence="2" id="KW-1185">Reference proteome</keyword>
<protein>
    <submittedName>
        <fullName evidence="1">Thioredoxin</fullName>
    </submittedName>
</protein>
<accession>A0AC61MUB1</accession>